<evidence type="ECO:0000313" key="3">
    <source>
        <dbReference type="EMBL" id="PKZ67626.1"/>
    </source>
</evidence>
<dbReference type="RefSeq" id="WP_101818959.1">
    <property type="nucleotide sequence ID" value="NZ_PKJC01000001.1"/>
</dbReference>
<name>A0A2I1REW9_9ACTN</name>
<feature type="transmembrane region" description="Helical" evidence="2">
    <location>
        <begin position="35"/>
        <end position="54"/>
    </location>
</feature>
<feature type="transmembrane region" description="Helical" evidence="2">
    <location>
        <begin position="114"/>
        <end position="137"/>
    </location>
</feature>
<dbReference type="AlphaFoldDB" id="A0A2I1REW9"/>
<dbReference type="EMBL" id="PKJC01000001">
    <property type="protein sequence ID" value="PKZ67626.1"/>
    <property type="molecule type" value="Genomic_DNA"/>
</dbReference>
<comment type="caution">
    <text evidence="3">The sequence shown here is derived from an EMBL/GenBank/DDBJ whole genome shotgun (WGS) entry which is preliminary data.</text>
</comment>
<feature type="transmembrane region" description="Helical" evidence="2">
    <location>
        <begin position="12"/>
        <end position="29"/>
    </location>
</feature>
<evidence type="ECO:0008006" key="5">
    <source>
        <dbReference type="Google" id="ProtNLM"/>
    </source>
</evidence>
<keyword evidence="2" id="KW-0812">Transmembrane</keyword>
<gene>
    <name evidence="3" type="ORF">CYJ73_01705</name>
</gene>
<proteinExistence type="predicted"/>
<evidence type="ECO:0000313" key="4">
    <source>
        <dbReference type="Proteomes" id="UP000234662"/>
    </source>
</evidence>
<feature type="compositionally biased region" description="Basic and acidic residues" evidence="1">
    <location>
        <begin position="144"/>
        <end position="162"/>
    </location>
</feature>
<reference evidence="3 4" key="1">
    <citation type="submission" date="2017-12" db="EMBL/GenBank/DDBJ databases">
        <title>Phylogenetic diversity of female urinary microbiome.</title>
        <authorList>
            <person name="Thomas-White K."/>
            <person name="Wolfe A.J."/>
        </authorList>
    </citation>
    <scope>NUCLEOTIDE SEQUENCE [LARGE SCALE GENOMIC DNA]</scope>
    <source>
        <strain evidence="3 4">UMB0777</strain>
    </source>
</reference>
<evidence type="ECO:0000256" key="1">
    <source>
        <dbReference type="SAM" id="MobiDB-lite"/>
    </source>
</evidence>
<keyword evidence="2" id="KW-0472">Membrane</keyword>
<dbReference type="Proteomes" id="UP000234662">
    <property type="component" value="Unassembled WGS sequence"/>
</dbReference>
<protein>
    <recommendedName>
        <fullName evidence="5">B-4DMT family transporter</fullName>
    </recommendedName>
</protein>
<keyword evidence="2" id="KW-1133">Transmembrane helix</keyword>
<organism evidence="3 4">
    <name type="scientific">Gordonia terrae</name>
    <dbReference type="NCBI Taxonomy" id="2055"/>
    <lineage>
        <taxon>Bacteria</taxon>
        <taxon>Bacillati</taxon>
        <taxon>Actinomycetota</taxon>
        <taxon>Actinomycetes</taxon>
        <taxon>Mycobacteriales</taxon>
        <taxon>Gordoniaceae</taxon>
        <taxon>Gordonia</taxon>
    </lineage>
</organism>
<feature type="region of interest" description="Disordered" evidence="1">
    <location>
        <begin position="144"/>
        <end position="176"/>
    </location>
</feature>
<sequence length="176" mass="18816">MSSWLARGLTMTAVHVLARVLLGFAVVQAPLNSTVWRTIAIAVVVLIALLWGGYDGIRDARANPDPDDYEDLTVRWLQAGVLAGVLAGLISWILGTVVLAGIGQASLFVELVAGASFTALLVFVPAFVGAAIGRFLVRRDQNKGATDDDWSVHEDRSTHNEDGIPADADAPTQRIR</sequence>
<accession>A0A2I1REW9</accession>
<dbReference type="InterPro" id="IPR047958">
    <property type="entry name" value="B-4DMT-like"/>
</dbReference>
<evidence type="ECO:0000256" key="2">
    <source>
        <dbReference type="SAM" id="Phobius"/>
    </source>
</evidence>
<dbReference type="NCBIfam" id="NF037996">
    <property type="entry name" value="B-4DMT"/>
    <property type="match status" value="1"/>
</dbReference>
<dbReference type="STRING" id="2055.BCM27_12005"/>
<feature type="transmembrane region" description="Helical" evidence="2">
    <location>
        <begin position="75"/>
        <end position="102"/>
    </location>
</feature>